<evidence type="ECO:0000313" key="2">
    <source>
        <dbReference type="Proteomes" id="UP000618818"/>
    </source>
</evidence>
<gene>
    <name evidence="1" type="ORF">IEZ26_02440</name>
</gene>
<protein>
    <submittedName>
        <fullName evidence="1">MoaD/ThiS family protein</fullName>
    </submittedName>
</protein>
<dbReference type="Proteomes" id="UP000618818">
    <property type="component" value="Unassembled WGS sequence"/>
</dbReference>
<dbReference type="RefSeq" id="WP_191193336.1">
    <property type="nucleotide sequence ID" value="NZ_JACXYZ010000001.1"/>
</dbReference>
<dbReference type="Pfam" id="PF02597">
    <property type="entry name" value="ThiS"/>
    <property type="match status" value="1"/>
</dbReference>
<keyword evidence="2" id="KW-1185">Reference proteome</keyword>
<dbReference type="InterPro" id="IPR012675">
    <property type="entry name" value="Beta-grasp_dom_sf"/>
</dbReference>
<dbReference type="InterPro" id="IPR003749">
    <property type="entry name" value="ThiS/MoaD-like"/>
</dbReference>
<proteinExistence type="predicted"/>
<evidence type="ECO:0000313" key="1">
    <source>
        <dbReference type="EMBL" id="MBD3923467.1"/>
    </source>
</evidence>
<dbReference type="Gene3D" id="3.10.20.30">
    <property type="match status" value="1"/>
</dbReference>
<dbReference type="InterPro" id="IPR016155">
    <property type="entry name" value="Mopterin_synth/thiamin_S_b"/>
</dbReference>
<sequence>MSHPTDAERSRETAITVRYWAGARAAAGTAEDVWETDETTGELSLADVVARVLERHPGEQMARTVGVCSVLLGDRPVRTQDPDAVVVRPGDVVELLPPFAGG</sequence>
<reference evidence="1 2" key="1">
    <citation type="submission" date="2020-09" db="EMBL/GenBank/DDBJ databases">
        <title>novel species in genus Nocardioides.</title>
        <authorList>
            <person name="Zhang G."/>
        </authorList>
    </citation>
    <scope>NUCLEOTIDE SEQUENCE [LARGE SCALE GENOMIC DNA]</scope>
    <source>
        <strain evidence="1 2">KCTC 39551</strain>
    </source>
</reference>
<accession>A0ABR8N7D4</accession>
<dbReference type="SUPFAM" id="SSF54285">
    <property type="entry name" value="MoaD/ThiS"/>
    <property type="match status" value="1"/>
</dbReference>
<dbReference type="CDD" id="cd17040">
    <property type="entry name" value="Ubl_MoaD_like"/>
    <property type="match status" value="1"/>
</dbReference>
<organism evidence="1 2">
    <name type="scientific">Nocardioides cavernae</name>
    <dbReference type="NCBI Taxonomy" id="1921566"/>
    <lineage>
        <taxon>Bacteria</taxon>
        <taxon>Bacillati</taxon>
        <taxon>Actinomycetota</taxon>
        <taxon>Actinomycetes</taxon>
        <taxon>Propionibacteriales</taxon>
        <taxon>Nocardioidaceae</taxon>
        <taxon>Nocardioides</taxon>
    </lineage>
</organism>
<dbReference type="EMBL" id="JACXYZ010000001">
    <property type="protein sequence ID" value="MBD3923467.1"/>
    <property type="molecule type" value="Genomic_DNA"/>
</dbReference>
<comment type="caution">
    <text evidence="1">The sequence shown here is derived from an EMBL/GenBank/DDBJ whole genome shotgun (WGS) entry which is preliminary data.</text>
</comment>
<name>A0ABR8N7D4_9ACTN</name>